<name>A0A2N6SEL0_9BACL</name>
<reference evidence="1 2" key="1">
    <citation type="submission" date="2017-09" db="EMBL/GenBank/DDBJ databases">
        <title>Bacterial strain isolated from the female urinary microbiota.</title>
        <authorList>
            <person name="Thomas-White K."/>
            <person name="Kumar N."/>
            <person name="Forster S."/>
            <person name="Putonti C."/>
            <person name="Lawley T."/>
            <person name="Wolfe A.J."/>
        </authorList>
    </citation>
    <scope>NUCLEOTIDE SEQUENCE [LARGE SCALE GENOMIC DNA]</scope>
    <source>
        <strain evidence="1 2">UMB0186</strain>
    </source>
</reference>
<comment type="caution">
    <text evidence="1">The sequence shown here is derived from an EMBL/GenBank/DDBJ whole genome shotgun (WGS) entry which is preliminary data.</text>
</comment>
<gene>
    <name evidence="1" type="ORF">CJ218_05790</name>
</gene>
<protein>
    <submittedName>
        <fullName evidence="1">Uncharacterized protein</fullName>
    </submittedName>
</protein>
<dbReference type="Pfam" id="PF22398">
    <property type="entry name" value="DUF6978"/>
    <property type="match status" value="1"/>
</dbReference>
<dbReference type="OrthoDB" id="2297459at2"/>
<dbReference type="Proteomes" id="UP000235670">
    <property type="component" value="Unassembled WGS sequence"/>
</dbReference>
<accession>A0A2N6SEL0</accession>
<dbReference type="RefSeq" id="WP_102189936.1">
    <property type="nucleotide sequence ID" value="NZ_PNGT01000005.1"/>
</dbReference>
<evidence type="ECO:0000313" key="2">
    <source>
        <dbReference type="Proteomes" id="UP000235670"/>
    </source>
</evidence>
<sequence length="157" mass="18618">MELYLTDKEAQDLLSILKVIFEKHNKTIKEDEHTSGDIKIQSTTGEKFILSYKYSLRSKVFNFREVRYNHTLFRININNNFHKNADGEIVRGNRINIFSEQEYIEKNDGYTHYKAFSLPYENIKNTDDFIIILDSILKFSNTDKNDNLSIQIQRNLI</sequence>
<dbReference type="InterPro" id="IPR053916">
    <property type="entry name" value="DUF6978"/>
</dbReference>
<organism evidence="1 2">
    <name type="scientific">Gemella sanguinis</name>
    <dbReference type="NCBI Taxonomy" id="84135"/>
    <lineage>
        <taxon>Bacteria</taxon>
        <taxon>Bacillati</taxon>
        <taxon>Bacillota</taxon>
        <taxon>Bacilli</taxon>
        <taxon>Bacillales</taxon>
        <taxon>Gemellaceae</taxon>
        <taxon>Gemella</taxon>
    </lineage>
</organism>
<dbReference type="EMBL" id="PNGT01000005">
    <property type="protein sequence ID" value="PMC52347.1"/>
    <property type="molecule type" value="Genomic_DNA"/>
</dbReference>
<proteinExistence type="predicted"/>
<evidence type="ECO:0000313" key="1">
    <source>
        <dbReference type="EMBL" id="PMC52347.1"/>
    </source>
</evidence>
<dbReference type="AlphaFoldDB" id="A0A2N6SEL0"/>